<comment type="caution">
    <text evidence="2">The sequence shown here is derived from an EMBL/GenBank/DDBJ whole genome shotgun (WGS) entry which is preliminary data.</text>
</comment>
<dbReference type="InterPro" id="IPR007278">
    <property type="entry name" value="DUF397"/>
</dbReference>
<reference evidence="3" key="1">
    <citation type="journal article" date="2019" name="Int. J. Syst. Evol. Microbiol.">
        <title>The Global Catalogue of Microorganisms (GCM) 10K type strain sequencing project: providing services to taxonomists for standard genome sequencing and annotation.</title>
        <authorList>
            <consortium name="The Broad Institute Genomics Platform"/>
            <consortium name="The Broad Institute Genome Sequencing Center for Infectious Disease"/>
            <person name="Wu L."/>
            <person name="Ma J."/>
        </authorList>
    </citation>
    <scope>NUCLEOTIDE SEQUENCE [LARGE SCALE GENOMIC DNA]</scope>
    <source>
        <strain evidence="3">JCM 3272</strain>
    </source>
</reference>
<evidence type="ECO:0000259" key="1">
    <source>
        <dbReference type="Pfam" id="PF04149"/>
    </source>
</evidence>
<dbReference type="Pfam" id="PF04149">
    <property type="entry name" value="DUF397"/>
    <property type="match status" value="1"/>
</dbReference>
<gene>
    <name evidence="2" type="ORF">GCM10010170_041140</name>
</gene>
<dbReference type="Proteomes" id="UP001501444">
    <property type="component" value="Unassembled WGS sequence"/>
</dbReference>
<sequence>MAENNNPLVWRKAAICGNTTCVEVAFIADGILVRDSEDPSGARLEFGSADWRTFLAGLRIDSLTPPR</sequence>
<evidence type="ECO:0000313" key="2">
    <source>
        <dbReference type="EMBL" id="GAA2351175.1"/>
    </source>
</evidence>
<evidence type="ECO:0000313" key="3">
    <source>
        <dbReference type="Proteomes" id="UP001501444"/>
    </source>
</evidence>
<dbReference type="RefSeq" id="WP_344614056.1">
    <property type="nucleotide sequence ID" value="NZ_BAAARV010000030.1"/>
</dbReference>
<organism evidence="2 3">
    <name type="scientific">Dactylosporangium salmoneum</name>
    <dbReference type="NCBI Taxonomy" id="53361"/>
    <lineage>
        <taxon>Bacteria</taxon>
        <taxon>Bacillati</taxon>
        <taxon>Actinomycetota</taxon>
        <taxon>Actinomycetes</taxon>
        <taxon>Micromonosporales</taxon>
        <taxon>Micromonosporaceae</taxon>
        <taxon>Dactylosporangium</taxon>
    </lineage>
</organism>
<keyword evidence="3" id="KW-1185">Reference proteome</keyword>
<protein>
    <recommendedName>
        <fullName evidence="1">DUF397 domain-containing protein</fullName>
    </recommendedName>
</protein>
<proteinExistence type="predicted"/>
<feature type="domain" description="DUF397" evidence="1">
    <location>
        <begin position="8"/>
        <end position="59"/>
    </location>
</feature>
<name>A0ABP5TF40_9ACTN</name>
<accession>A0ABP5TF40</accession>
<dbReference type="EMBL" id="BAAARV010000030">
    <property type="protein sequence ID" value="GAA2351175.1"/>
    <property type="molecule type" value="Genomic_DNA"/>
</dbReference>